<dbReference type="HAMAP" id="MF_00924">
    <property type="entry name" value="OM_assembly_BamC"/>
    <property type="match status" value="1"/>
</dbReference>
<evidence type="ECO:0000256" key="3">
    <source>
        <dbReference type="ARBA" id="ARBA00023237"/>
    </source>
</evidence>
<dbReference type="RefSeq" id="WP_317477605.1">
    <property type="nucleotide sequence ID" value="NZ_JARQTW010000014.1"/>
</dbReference>
<comment type="similarity">
    <text evidence="4">Belongs to the BamC family.</text>
</comment>
<comment type="caution">
    <text evidence="6">The sequence shown here is derived from an EMBL/GenBank/DDBJ whole genome shotgun (WGS) entry which is preliminary data.</text>
</comment>
<feature type="chain" id="PRO_5043499066" description="Outer membrane protein assembly factor BamC" evidence="5">
    <location>
        <begin position="27"/>
        <end position="333"/>
    </location>
</feature>
<dbReference type="AlphaFoldDB" id="A0AAW6QAX2"/>
<reference evidence="6" key="1">
    <citation type="submission" date="2023-03" db="EMBL/GenBank/DDBJ databases">
        <title>Classification of Bisgaard taxon 6 and taxon 10 as Exercitatus varius gen. nov., spec. nov.</title>
        <authorList>
            <person name="Christensen H."/>
        </authorList>
    </citation>
    <scope>NUCLEOTIDE SEQUENCE</scope>
    <source>
        <strain evidence="6">86116</strain>
    </source>
</reference>
<accession>A0AAW6QAX2</accession>
<dbReference type="PROSITE" id="PS51257">
    <property type="entry name" value="PROKAR_LIPOPROTEIN"/>
    <property type="match status" value="1"/>
</dbReference>
<dbReference type="InterPro" id="IPR010653">
    <property type="entry name" value="NlpB/DapX"/>
</dbReference>
<keyword evidence="4" id="KW-0564">Palmitate</keyword>
<dbReference type="GO" id="GO:0051205">
    <property type="term" value="P:protein insertion into membrane"/>
    <property type="evidence" value="ECO:0007669"/>
    <property type="project" value="UniProtKB-UniRule"/>
</dbReference>
<feature type="signal peptide" evidence="5">
    <location>
        <begin position="1"/>
        <end position="26"/>
    </location>
</feature>
<proteinExistence type="inferred from homology"/>
<keyword evidence="2 4" id="KW-0472">Membrane</keyword>
<gene>
    <name evidence="4 6" type="primary">bamC</name>
    <name evidence="6" type="ORF">P7M15_08935</name>
</gene>
<evidence type="ECO:0000256" key="1">
    <source>
        <dbReference type="ARBA" id="ARBA00022729"/>
    </source>
</evidence>
<protein>
    <recommendedName>
        <fullName evidence="4">Outer membrane protein assembly factor BamC</fullName>
    </recommendedName>
</protein>
<name>A0AAW6QAX2_9PAST</name>
<comment type="function">
    <text evidence="4">Part of the outer membrane protein assembly complex, which is involved in assembly and insertion of beta-barrel proteins into the outer membrane.</text>
</comment>
<dbReference type="Gene3D" id="3.30.310.170">
    <property type="entry name" value="Outer membrane protein assembly factor BamC"/>
    <property type="match status" value="1"/>
</dbReference>
<dbReference type="GO" id="GO:0043165">
    <property type="term" value="P:Gram-negative-bacterium-type cell outer membrane assembly"/>
    <property type="evidence" value="ECO:0007669"/>
    <property type="project" value="UniProtKB-UniRule"/>
</dbReference>
<evidence type="ECO:0000313" key="6">
    <source>
        <dbReference type="EMBL" id="MDG2950632.1"/>
    </source>
</evidence>
<evidence type="ECO:0000256" key="2">
    <source>
        <dbReference type="ARBA" id="ARBA00023136"/>
    </source>
</evidence>
<evidence type="ECO:0000313" key="7">
    <source>
        <dbReference type="Proteomes" id="UP001214976"/>
    </source>
</evidence>
<dbReference type="Pfam" id="PF06804">
    <property type="entry name" value="Lipoprotein_18"/>
    <property type="match status" value="1"/>
</dbReference>
<sequence length="333" mass="36369">MKKCLFPLTVLAVVAATGCGNTSPYANDSYEKHASAPTFTTIDTAGIQIVGQNDTYALPETNVKKGENMDIRPPAVPMAIIGNSVAQFDGERASIIYSPEKASVYNIQQMARLLEERSIKFTAKDNQIETDWTNFGAKMDPGETLLRYQINQVGNQEANALVVSVLEAKRDEILFTPSQKEKERYTSSLLNQFVGELNADYQSQAQAVATPTASGPIQTAIITDSNNHPALAMSSEFQQSWSKLGEALPQLGFETEEETIGRGYRKLNYKPLSQTEWARFGVSRPDLEDGEYSIQISAHGKQSSVVISDEDGNAISGDAAQALYQALARLIGK</sequence>
<dbReference type="GO" id="GO:0009279">
    <property type="term" value="C:cell outer membrane"/>
    <property type="evidence" value="ECO:0007669"/>
    <property type="project" value="UniProtKB-SubCell"/>
</dbReference>
<dbReference type="InterPro" id="IPR014524">
    <property type="entry name" value="BamC"/>
</dbReference>
<comment type="subunit">
    <text evidence="4">Part of the Bam complex.</text>
</comment>
<organism evidence="6 7">
    <name type="scientific">Exercitatus varius</name>
    <dbReference type="NCBI Taxonomy" id="67857"/>
    <lineage>
        <taxon>Bacteria</taxon>
        <taxon>Pseudomonadati</taxon>
        <taxon>Pseudomonadota</taxon>
        <taxon>Gammaproteobacteria</taxon>
        <taxon>Pasteurellales</taxon>
        <taxon>Pasteurellaceae</taxon>
        <taxon>Exercitatus</taxon>
    </lineage>
</organism>
<dbReference type="InterPro" id="IPR042268">
    <property type="entry name" value="BamC_C"/>
</dbReference>
<dbReference type="EMBL" id="JARQTW010000014">
    <property type="protein sequence ID" value="MDG2950632.1"/>
    <property type="molecule type" value="Genomic_DNA"/>
</dbReference>
<keyword evidence="3 4" id="KW-0998">Cell outer membrane</keyword>
<comment type="subcellular location">
    <subcellularLocation>
        <location evidence="4">Cell outer membrane</location>
        <topology evidence="4">Lipid-anchor</topology>
    </subcellularLocation>
</comment>
<evidence type="ECO:0000256" key="4">
    <source>
        <dbReference type="HAMAP-Rule" id="MF_00924"/>
    </source>
</evidence>
<evidence type="ECO:0000256" key="5">
    <source>
        <dbReference type="SAM" id="SignalP"/>
    </source>
</evidence>
<dbReference type="Proteomes" id="UP001214976">
    <property type="component" value="Unassembled WGS sequence"/>
</dbReference>
<keyword evidence="1 4" id="KW-0732">Signal</keyword>
<dbReference type="Gene3D" id="3.30.530.50">
    <property type="match status" value="1"/>
</dbReference>
<keyword evidence="4" id="KW-0449">Lipoprotein</keyword>